<evidence type="ECO:0000256" key="1">
    <source>
        <dbReference type="SAM" id="Coils"/>
    </source>
</evidence>
<dbReference type="RefSeq" id="WP_003056730.1">
    <property type="nucleotide sequence ID" value="NZ_AAUJ02000001.1"/>
</dbReference>
<evidence type="ECO:0000313" key="3">
    <source>
        <dbReference type="EMBL" id="EED68405.1"/>
    </source>
</evidence>
<keyword evidence="1" id="KW-0175">Coiled coil</keyword>
<evidence type="ECO:0000313" key="4">
    <source>
        <dbReference type="Proteomes" id="UP000003039"/>
    </source>
</evidence>
<reference evidence="2 4" key="1">
    <citation type="journal article" date="2004" name="Appl. Environ. Microbiol.">
        <title>Mineralization of individual congeners of linear alkylbenzenesulfonate by defined pairs of heterotrophic bacteria.</title>
        <authorList>
            <person name="Schleheck D."/>
            <person name="Knepper T.P."/>
            <person name="Fischer K."/>
            <person name="Cook A.M."/>
        </authorList>
    </citation>
    <scope>NUCLEOTIDE SEQUENCE [LARGE SCALE GENOMIC DNA]</scope>
    <source>
        <strain evidence="4">DSM 14576 / KF-1</strain>
        <strain evidence="2">KF-1</strain>
    </source>
</reference>
<protein>
    <submittedName>
        <fullName evidence="2">Uncharacterized protein</fullName>
    </submittedName>
</protein>
<accession>B7X111</accession>
<feature type="coiled-coil region" evidence="1">
    <location>
        <begin position="75"/>
        <end position="151"/>
    </location>
</feature>
<dbReference type="OrthoDB" id="8914023at2"/>
<proteinExistence type="predicted"/>
<reference evidence="2" key="2">
    <citation type="submission" date="2009-01" db="EMBL/GenBank/DDBJ databases">
        <authorList>
            <consortium name="US DOE Joint Genome Institute (JGI-PGF)"/>
            <person name="Lucas S."/>
            <person name="Copeland A."/>
            <person name="Lapidus A."/>
            <person name="Glavina del Rio T."/>
            <person name="Dalin E."/>
            <person name="Tice H."/>
            <person name="Bruce D."/>
            <person name="Goodwin L."/>
            <person name="Pitluck S."/>
            <person name="LaButti K.M."/>
            <person name="Lowry S."/>
            <person name="Sun H."/>
            <person name="Larimer F."/>
            <person name="Land M.L."/>
            <person name="Hauser L."/>
            <person name="Kjelleberg S."/>
            <person name="Cook A."/>
            <person name="Knepper T.P."/>
            <person name="Fischer K."/>
            <person name="Schleheck D."/>
            <person name="Richardson P."/>
        </authorList>
    </citation>
    <scope>NUCLEOTIDE SEQUENCE</scope>
    <source>
        <strain evidence="2">KF-1</strain>
    </source>
</reference>
<gene>
    <name evidence="2" type="ORF">CtesDRAFT_PD3289</name>
    <name evidence="3" type="ORF">CtesDRAFT_PD3352</name>
</gene>
<dbReference type="Proteomes" id="UP000003039">
    <property type="component" value="Unassembled WGS sequence"/>
</dbReference>
<comment type="caution">
    <text evidence="2">The sequence shown here is derived from an EMBL/GenBank/DDBJ whole genome shotgun (WGS) entry which is preliminary data.</text>
</comment>
<sequence length="157" mass="16337">MALYIIKHLKAPWPKGAKVGDIIEFDVLPGWAAGKCELGGSQPTVFADQEVSGDGSGEALAPADPEAAKIAAALAAADEQARRELNARVLAAEQQLAAAKADLEASLSREATLQGHLTDAQKLNEAAAGELEKVREQVADLQAQLTAAKSETKAAKK</sequence>
<dbReference type="AlphaFoldDB" id="B7X111"/>
<evidence type="ECO:0000313" key="2">
    <source>
        <dbReference type="EMBL" id="EED68342.1"/>
    </source>
</evidence>
<name>B7X111_COMTK</name>
<organism evidence="2 4">
    <name type="scientific">Comamonas testosteroni (strain DSM 14576 / KF-1)</name>
    <name type="common">Pseudomonas testosteroni</name>
    <dbReference type="NCBI Taxonomy" id="399795"/>
    <lineage>
        <taxon>Bacteria</taxon>
        <taxon>Pseudomonadati</taxon>
        <taxon>Pseudomonadota</taxon>
        <taxon>Betaproteobacteria</taxon>
        <taxon>Burkholderiales</taxon>
        <taxon>Comamonadaceae</taxon>
        <taxon>Comamonas</taxon>
    </lineage>
</organism>
<dbReference type="EMBL" id="AAUJ02000001">
    <property type="protein sequence ID" value="EED68405.1"/>
    <property type="molecule type" value="Genomic_DNA"/>
</dbReference>
<dbReference type="EMBL" id="AAUJ02000001">
    <property type="protein sequence ID" value="EED68342.1"/>
    <property type="molecule type" value="Genomic_DNA"/>
</dbReference>